<evidence type="ECO:0000256" key="3">
    <source>
        <dbReference type="ARBA" id="ARBA00023163"/>
    </source>
</evidence>
<dbReference type="RefSeq" id="WP_233394759.1">
    <property type="nucleotide sequence ID" value="NZ_JAJTWT010000014.1"/>
</dbReference>
<keyword evidence="6" id="KW-1185">Reference proteome</keyword>
<organism evidence="5 6">
    <name type="scientific">Pelomonas caseinilytica</name>
    <dbReference type="NCBI Taxonomy" id="2906763"/>
    <lineage>
        <taxon>Bacteria</taxon>
        <taxon>Pseudomonadati</taxon>
        <taxon>Pseudomonadota</taxon>
        <taxon>Betaproteobacteria</taxon>
        <taxon>Burkholderiales</taxon>
        <taxon>Sphaerotilaceae</taxon>
        <taxon>Roseateles</taxon>
    </lineage>
</organism>
<dbReference type="PANTHER" id="PTHR44688">
    <property type="entry name" value="DNA-BINDING TRANSCRIPTIONAL ACTIVATOR DEVR_DOSR"/>
    <property type="match status" value="1"/>
</dbReference>
<evidence type="ECO:0000313" key="5">
    <source>
        <dbReference type="EMBL" id="MCE4540246.1"/>
    </source>
</evidence>
<dbReference type="SMART" id="SM00421">
    <property type="entry name" value="HTH_LUXR"/>
    <property type="match status" value="1"/>
</dbReference>
<keyword evidence="2" id="KW-0238">DNA-binding</keyword>
<dbReference type="Proteomes" id="UP001201463">
    <property type="component" value="Unassembled WGS sequence"/>
</dbReference>
<name>A0ABS8XNV3_9BURK</name>
<keyword evidence="3" id="KW-0804">Transcription</keyword>
<dbReference type="PRINTS" id="PR00038">
    <property type="entry name" value="HTHLUXR"/>
</dbReference>
<gene>
    <name evidence="5" type="ORF">LXT12_23625</name>
</gene>
<evidence type="ECO:0000256" key="2">
    <source>
        <dbReference type="ARBA" id="ARBA00023125"/>
    </source>
</evidence>
<evidence type="ECO:0000256" key="1">
    <source>
        <dbReference type="ARBA" id="ARBA00023015"/>
    </source>
</evidence>
<dbReference type="Pfam" id="PF00196">
    <property type="entry name" value="GerE"/>
    <property type="match status" value="1"/>
</dbReference>
<keyword evidence="1" id="KW-0805">Transcription regulation</keyword>
<dbReference type="PROSITE" id="PS50043">
    <property type="entry name" value="HTH_LUXR_2"/>
    <property type="match status" value="1"/>
</dbReference>
<evidence type="ECO:0000313" key="6">
    <source>
        <dbReference type="Proteomes" id="UP001201463"/>
    </source>
</evidence>
<sequence>MHTLSPDDHHPWTALFGPCRAELGERLGAAGASAPAALRAAWLIEVERLPHEADRLLRREPLADAGLRDLLAAASARMYDDAAATAGHAARALARFADPLHPLHAWAACLQGQAQLELGWPARALAPLQAALRGAHRDGLALLQLDALLALARAHDELGDAAQRDAVLADAAPLAAAHAALPAADSLRRLQAQLAGRAALVGGPPPHALDGEGRGVRLARAWQAWLEGAADAPGLAAEVAALRQLQRQQYWPLKWQVDLGQLEGALAARAGRPVEAPVLAPEAPHGLARLQAAVLDAGHARLAGRPAGGAGFAGLAEELAERGLQRLAARLALVRADDGEALARWWRLPARDTVDALWLAPVLWPLWPALLASADPRRSAASQQALARLGERLPGPRREPAASAPVPLDLTPREWQVLQLIAEDWSNAQIAARLFVSEATVKTHINRVYAKLGLRDRREAMLRARALGA</sequence>
<comment type="caution">
    <text evidence="5">The sequence shown here is derived from an EMBL/GenBank/DDBJ whole genome shotgun (WGS) entry which is preliminary data.</text>
</comment>
<evidence type="ECO:0000259" key="4">
    <source>
        <dbReference type="PROSITE" id="PS50043"/>
    </source>
</evidence>
<dbReference type="PROSITE" id="PS00622">
    <property type="entry name" value="HTH_LUXR_1"/>
    <property type="match status" value="1"/>
</dbReference>
<dbReference type="InterPro" id="IPR000792">
    <property type="entry name" value="Tscrpt_reg_LuxR_C"/>
</dbReference>
<dbReference type="SUPFAM" id="SSF46894">
    <property type="entry name" value="C-terminal effector domain of the bipartite response regulators"/>
    <property type="match status" value="1"/>
</dbReference>
<dbReference type="EMBL" id="JAJTWT010000014">
    <property type="protein sequence ID" value="MCE4540246.1"/>
    <property type="molecule type" value="Genomic_DNA"/>
</dbReference>
<dbReference type="PANTHER" id="PTHR44688:SF16">
    <property type="entry name" value="DNA-BINDING TRANSCRIPTIONAL ACTIVATOR DEVR_DOSR"/>
    <property type="match status" value="1"/>
</dbReference>
<protein>
    <submittedName>
        <fullName evidence="5">Response regulator transcription factor</fullName>
    </submittedName>
</protein>
<dbReference type="Gene3D" id="1.10.10.10">
    <property type="entry name" value="Winged helix-like DNA-binding domain superfamily/Winged helix DNA-binding domain"/>
    <property type="match status" value="1"/>
</dbReference>
<dbReference type="InterPro" id="IPR016032">
    <property type="entry name" value="Sig_transdc_resp-reg_C-effctor"/>
</dbReference>
<dbReference type="InterPro" id="IPR036388">
    <property type="entry name" value="WH-like_DNA-bd_sf"/>
</dbReference>
<dbReference type="CDD" id="cd06170">
    <property type="entry name" value="LuxR_C_like"/>
    <property type="match status" value="1"/>
</dbReference>
<proteinExistence type="predicted"/>
<reference evidence="5 6" key="1">
    <citation type="submission" date="2021-12" db="EMBL/GenBank/DDBJ databases">
        <title>Genome seq of p7.</title>
        <authorList>
            <person name="Seo T."/>
        </authorList>
    </citation>
    <scope>NUCLEOTIDE SEQUENCE [LARGE SCALE GENOMIC DNA]</scope>
    <source>
        <strain evidence="5 6">P7</strain>
    </source>
</reference>
<accession>A0ABS8XNV3</accession>
<feature type="domain" description="HTH luxR-type" evidence="4">
    <location>
        <begin position="403"/>
        <end position="468"/>
    </location>
</feature>